<evidence type="ECO:0000313" key="3">
    <source>
        <dbReference type="EMBL" id="GMR39397.1"/>
    </source>
</evidence>
<reference evidence="3" key="2">
    <citation type="submission" date="2023-06" db="EMBL/GenBank/DDBJ databases">
        <title>Genome assembly of Pristionchus species.</title>
        <authorList>
            <person name="Yoshida K."/>
            <person name="Sommer R.J."/>
        </authorList>
    </citation>
    <scope>NUCLEOTIDE SEQUENCE</scope>
    <source>
        <strain evidence="3 4">RS5460</strain>
    </source>
</reference>
<keyword evidence="4" id="KW-1185">Reference proteome</keyword>
<protein>
    <submittedName>
        <fullName evidence="3">Uncharacterized protein</fullName>
    </submittedName>
</protein>
<evidence type="ECO:0000313" key="2">
    <source>
        <dbReference type="EMBL" id="GMR39396.1"/>
    </source>
</evidence>
<dbReference type="AlphaFoldDB" id="A0AAN4ZDY1"/>
<comment type="caution">
    <text evidence="3">The sequence shown here is derived from an EMBL/GenBank/DDBJ whole genome shotgun (WGS) entry which is preliminary data.</text>
</comment>
<organism evidence="3 4">
    <name type="scientific">Pristionchus mayeri</name>
    <dbReference type="NCBI Taxonomy" id="1317129"/>
    <lineage>
        <taxon>Eukaryota</taxon>
        <taxon>Metazoa</taxon>
        <taxon>Ecdysozoa</taxon>
        <taxon>Nematoda</taxon>
        <taxon>Chromadorea</taxon>
        <taxon>Rhabditida</taxon>
        <taxon>Rhabditina</taxon>
        <taxon>Diplogasteromorpha</taxon>
        <taxon>Diplogasteroidea</taxon>
        <taxon>Neodiplogasteridae</taxon>
        <taxon>Pristionchus</taxon>
    </lineage>
</organism>
<dbReference type="Proteomes" id="UP001328107">
    <property type="component" value="Unassembled WGS sequence"/>
</dbReference>
<keyword evidence="1" id="KW-0812">Transmembrane</keyword>
<keyword evidence="1" id="KW-1133">Transmembrane helix</keyword>
<keyword evidence="1" id="KW-0472">Membrane</keyword>
<gene>
    <name evidence="2" type="ORF">PMAYCL1PPCAC_09591</name>
    <name evidence="3" type="ORF">PMAYCL1PPCAC_09592</name>
</gene>
<evidence type="ECO:0000313" key="4">
    <source>
        <dbReference type="Proteomes" id="UP001328107"/>
    </source>
</evidence>
<sequence length="116" mass="13773">MLRCLLVSAFVCFNFWLVFLHISAPKHFPDLVRWPLCNSIIKCLCVATLSVFFLIVIVFLREQCSRQEIFRIFVIFAPCREHSNEDAYNGVDSADQLNRQWFPKFHRVRLVLPKRK</sequence>
<evidence type="ECO:0000256" key="1">
    <source>
        <dbReference type="SAM" id="Phobius"/>
    </source>
</evidence>
<name>A0AAN4ZDY1_9BILA</name>
<accession>A0AAN4ZDY1</accession>
<dbReference type="EMBL" id="BTRK01000002">
    <property type="protein sequence ID" value="GMR39397.1"/>
    <property type="molecule type" value="Genomic_DNA"/>
</dbReference>
<feature type="transmembrane region" description="Helical" evidence="1">
    <location>
        <begin position="39"/>
        <end position="60"/>
    </location>
</feature>
<reference evidence="4" key="1">
    <citation type="submission" date="2022-10" db="EMBL/GenBank/DDBJ databases">
        <title>Genome assembly of Pristionchus species.</title>
        <authorList>
            <person name="Yoshida K."/>
            <person name="Sommer R.J."/>
        </authorList>
    </citation>
    <scope>NUCLEOTIDE SEQUENCE [LARGE SCALE GENOMIC DNA]</scope>
    <source>
        <strain evidence="4">RS5460</strain>
    </source>
</reference>
<proteinExistence type="predicted"/>
<dbReference type="EMBL" id="BTRK01000002">
    <property type="protein sequence ID" value="GMR39396.1"/>
    <property type="molecule type" value="Genomic_DNA"/>
</dbReference>